<feature type="binding site" evidence="8">
    <location>
        <position position="119"/>
    </location>
    <ligand>
        <name>Fe cation</name>
        <dbReference type="ChEBI" id="CHEBI:24875"/>
    </ligand>
</feature>
<proteinExistence type="inferred from homology"/>
<dbReference type="STRING" id="1123382.SAMN02745221_00087"/>
<keyword evidence="11" id="KW-1185">Reference proteome</keyword>
<name>A0A1M5JEC5_9FIRM</name>
<dbReference type="Proteomes" id="UP000242329">
    <property type="component" value="Unassembled WGS sequence"/>
</dbReference>
<feature type="domain" description="Gcp-like" evidence="9">
    <location>
        <begin position="27"/>
        <end position="311"/>
    </location>
</feature>
<dbReference type="SUPFAM" id="SSF53067">
    <property type="entry name" value="Actin-like ATPase domain"/>
    <property type="match status" value="2"/>
</dbReference>
<reference evidence="11" key="1">
    <citation type="submission" date="2016-11" db="EMBL/GenBank/DDBJ databases">
        <authorList>
            <person name="Varghese N."/>
            <person name="Submissions S."/>
        </authorList>
    </citation>
    <scope>NUCLEOTIDE SEQUENCE [LARGE SCALE GENOMIC DNA]</scope>
    <source>
        <strain evidence="11">DSM 11003</strain>
    </source>
</reference>
<feature type="binding site" evidence="8">
    <location>
        <position position="115"/>
    </location>
    <ligand>
        <name>Fe cation</name>
        <dbReference type="ChEBI" id="CHEBI:24875"/>
    </ligand>
</feature>
<keyword evidence="1 8" id="KW-0963">Cytoplasm</keyword>
<dbReference type="InterPro" id="IPR043129">
    <property type="entry name" value="ATPase_NBD"/>
</dbReference>
<dbReference type="OrthoDB" id="9806197at2"/>
<dbReference type="NCBIfam" id="TIGR00329">
    <property type="entry name" value="gcp_kae1"/>
    <property type="match status" value="1"/>
</dbReference>
<keyword evidence="2 8" id="KW-0808">Transferase</keyword>
<comment type="function">
    <text evidence="8">Required for the formation of a threonylcarbamoyl group on adenosine at position 37 (t(6)A37) in tRNAs that read codons beginning with adenine. Is involved in the transfer of the threonylcarbamoyl moiety of threonylcarbamoyl-AMP (TC-AMP) to the N6 group of A37, together with TsaE and TsaB. TsaD likely plays a direct catalytic role in this reaction.</text>
</comment>
<evidence type="ECO:0000256" key="7">
    <source>
        <dbReference type="ARBA" id="ARBA00048117"/>
    </source>
</evidence>
<dbReference type="GO" id="GO:0005506">
    <property type="term" value="F:iron ion binding"/>
    <property type="evidence" value="ECO:0007669"/>
    <property type="project" value="UniProtKB-UniRule"/>
</dbReference>
<feature type="binding site" evidence="8">
    <location>
        <position position="171"/>
    </location>
    <ligand>
        <name>substrate</name>
    </ligand>
</feature>
<organism evidence="10 11">
    <name type="scientific">Thermosyntropha lipolytica DSM 11003</name>
    <dbReference type="NCBI Taxonomy" id="1123382"/>
    <lineage>
        <taxon>Bacteria</taxon>
        <taxon>Bacillati</taxon>
        <taxon>Bacillota</taxon>
        <taxon>Clostridia</taxon>
        <taxon>Eubacteriales</taxon>
        <taxon>Syntrophomonadaceae</taxon>
        <taxon>Thermosyntropha</taxon>
    </lineage>
</organism>
<dbReference type="AlphaFoldDB" id="A0A1M5JEC5"/>
<evidence type="ECO:0000313" key="10">
    <source>
        <dbReference type="EMBL" id="SHG38956.1"/>
    </source>
</evidence>
<gene>
    <name evidence="8" type="primary">tsaD</name>
    <name evidence="10" type="ORF">SAMN02745221_00087</name>
</gene>
<dbReference type="NCBIfam" id="TIGR03723">
    <property type="entry name" value="T6A_TsaD_YgjD"/>
    <property type="match status" value="1"/>
</dbReference>
<protein>
    <recommendedName>
        <fullName evidence="8">tRNA N6-adenosine threonylcarbamoyltransferase</fullName>
        <ecNumber evidence="8">2.3.1.234</ecNumber>
    </recommendedName>
    <alternativeName>
        <fullName evidence="8">N6-L-threonylcarbamoyladenine synthase</fullName>
        <shortName evidence="8">t(6)A synthase</shortName>
    </alternativeName>
    <alternativeName>
        <fullName evidence="8">t(6)A37 threonylcarbamoyladenosine biosynthesis protein TsaD</fullName>
    </alternativeName>
    <alternativeName>
        <fullName evidence="8">tRNA threonylcarbamoyladenosine biosynthesis protein TsaD</fullName>
    </alternativeName>
</protein>
<dbReference type="GO" id="GO:0002949">
    <property type="term" value="P:tRNA threonylcarbamoyladenosine modification"/>
    <property type="evidence" value="ECO:0007669"/>
    <property type="project" value="UniProtKB-UniRule"/>
</dbReference>
<evidence type="ECO:0000259" key="9">
    <source>
        <dbReference type="Pfam" id="PF00814"/>
    </source>
</evidence>
<keyword evidence="6 8" id="KW-0012">Acyltransferase</keyword>
<dbReference type="GO" id="GO:0005737">
    <property type="term" value="C:cytoplasm"/>
    <property type="evidence" value="ECO:0007669"/>
    <property type="project" value="UniProtKB-SubCell"/>
</dbReference>
<dbReference type="EMBL" id="FQWY01000002">
    <property type="protein sequence ID" value="SHG38956.1"/>
    <property type="molecule type" value="Genomic_DNA"/>
</dbReference>
<dbReference type="GO" id="GO:0061711">
    <property type="term" value="F:tRNA N(6)-L-threonylcarbamoyladenine synthase activity"/>
    <property type="evidence" value="ECO:0007669"/>
    <property type="project" value="UniProtKB-EC"/>
</dbReference>
<comment type="catalytic activity">
    <reaction evidence="7 8">
        <text>L-threonylcarbamoyladenylate + adenosine(37) in tRNA = N(6)-L-threonylcarbamoyladenosine(37) in tRNA + AMP + H(+)</text>
        <dbReference type="Rhea" id="RHEA:37059"/>
        <dbReference type="Rhea" id="RHEA-COMP:10162"/>
        <dbReference type="Rhea" id="RHEA-COMP:10163"/>
        <dbReference type="ChEBI" id="CHEBI:15378"/>
        <dbReference type="ChEBI" id="CHEBI:73682"/>
        <dbReference type="ChEBI" id="CHEBI:74411"/>
        <dbReference type="ChEBI" id="CHEBI:74418"/>
        <dbReference type="ChEBI" id="CHEBI:456215"/>
        <dbReference type="EC" id="2.3.1.234"/>
    </reaction>
</comment>
<dbReference type="InterPro" id="IPR017861">
    <property type="entry name" value="KAE1/TsaD"/>
</dbReference>
<dbReference type="EC" id="2.3.1.234" evidence="8"/>
<dbReference type="InterPro" id="IPR000905">
    <property type="entry name" value="Gcp-like_dom"/>
</dbReference>
<dbReference type="HAMAP" id="MF_01445">
    <property type="entry name" value="TsaD"/>
    <property type="match status" value="1"/>
</dbReference>
<feature type="binding site" evidence="8">
    <location>
        <position position="188"/>
    </location>
    <ligand>
        <name>substrate</name>
    </ligand>
</feature>
<evidence type="ECO:0000256" key="4">
    <source>
        <dbReference type="ARBA" id="ARBA00022723"/>
    </source>
</evidence>
<evidence type="ECO:0000256" key="8">
    <source>
        <dbReference type="HAMAP-Rule" id="MF_01445"/>
    </source>
</evidence>
<sequence>MPKEIRILGIETSCDETAASIVKNGKEIMSNVVNSQIRVHQQFGGVVPEVASRKHIQNIVMVVHTAFAEAGMSYDDIDAVAVTNRPGLIGALLVGVSFAKSFAYALNKPLIAVNHLYGHIYANFLEHDNIEFPLVCLVVSGGHTSLLFMQDIENYEVIGETLDDAAGEAFDKVARFLGLGYPGGPAVERAAEKGVKGRYQLPRVFLDRDDFDFSFSGLKTAAMNLWTKMERRGEANVYDMAAEFQAALVEVLAVKTARAAEKYKARSILLAGGVAANSELRRAAQIEADRLGIKLYYPSLKLCTDNAAMIAGSAYHKFINGQFASLDLNAYATMSML</sequence>
<keyword evidence="4 8" id="KW-0479">Metal-binding</keyword>
<dbReference type="PANTHER" id="PTHR11735:SF6">
    <property type="entry name" value="TRNA N6-ADENOSINE THREONYLCARBAMOYLTRANSFERASE, MITOCHONDRIAL"/>
    <property type="match status" value="1"/>
</dbReference>
<dbReference type="RefSeq" id="WP_073088934.1">
    <property type="nucleotide sequence ID" value="NZ_FQWY01000002.1"/>
</dbReference>
<evidence type="ECO:0000256" key="3">
    <source>
        <dbReference type="ARBA" id="ARBA00022694"/>
    </source>
</evidence>
<dbReference type="FunFam" id="3.30.420.40:FF:000012">
    <property type="entry name" value="tRNA N6-adenosine threonylcarbamoyltransferase"/>
    <property type="match status" value="1"/>
</dbReference>
<evidence type="ECO:0000313" key="11">
    <source>
        <dbReference type="Proteomes" id="UP000242329"/>
    </source>
</evidence>
<feature type="binding site" evidence="8">
    <location>
        <position position="305"/>
    </location>
    <ligand>
        <name>Fe cation</name>
        <dbReference type="ChEBI" id="CHEBI:24875"/>
    </ligand>
</feature>
<dbReference type="Gene3D" id="3.30.420.40">
    <property type="match status" value="2"/>
</dbReference>
<comment type="cofactor">
    <cofactor evidence="8">
        <name>Fe(2+)</name>
        <dbReference type="ChEBI" id="CHEBI:29033"/>
    </cofactor>
    <text evidence="8">Binds 1 Fe(2+) ion per subunit.</text>
</comment>
<dbReference type="CDD" id="cd24133">
    <property type="entry name" value="ASKHA_NBD_TsaD_bac"/>
    <property type="match status" value="1"/>
</dbReference>
<dbReference type="Pfam" id="PF00814">
    <property type="entry name" value="TsaD"/>
    <property type="match status" value="1"/>
</dbReference>
<dbReference type="PRINTS" id="PR00789">
    <property type="entry name" value="OSIALOPTASE"/>
</dbReference>
<keyword evidence="5 8" id="KW-0408">Iron</keyword>
<dbReference type="InterPro" id="IPR022450">
    <property type="entry name" value="TsaD"/>
</dbReference>
<dbReference type="PANTHER" id="PTHR11735">
    <property type="entry name" value="TRNA N6-ADENOSINE THREONYLCARBAMOYLTRANSFERASE"/>
    <property type="match status" value="1"/>
</dbReference>
<comment type="subcellular location">
    <subcellularLocation>
        <location evidence="8">Cytoplasm</location>
    </subcellularLocation>
</comment>
<feature type="binding site" evidence="8">
    <location>
        <position position="277"/>
    </location>
    <ligand>
        <name>substrate</name>
    </ligand>
</feature>
<evidence type="ECO:0000256" key="6">
    <source>
        <dbReference type="ARBA" id="ARBA00023315"/>
    </source>
</evidence>
<accession>A0A1M5JEC5</accession>
<evidence type="ECO:0000256" key="5">
    <source>
        <dbReference type="ARBA" id="ARBA00023004"/>
    </source>
</evidence>
<dbReference type="InterPro" id="IPR017860">
    <property type="entry name" value="Peptidase_M22_CS"/>
</dbReference>
<dbReference type="FunFam" id="3.30.420.40:FF:000040">
    <property type="entry name" value="tRNA N6-adenosine threonylcarbamoyltransferase"/>
    <property type="match status" value="1"/>
</dbReference>
<feature type="binding site" evidence="8">
    <location>
        <position position="184"/>
    </location>
    <ligand>
        <name>substrate</name>
    </ligand>
</feature>
<evidence type="ECO:0000256" key="2">
    <source>
        <dbReference type="ARBA" id="ARBA00022679"/>
    </source>
</evidence>
<keyword evidence="3 8" id="KW-0819">tRNA processing</keyword>
<comment type="similarity">
    <text evidence="8">Belongs to the KAE1 / TsaD family.</text>
</comment>
<feature type="binding site" evidence="8">
    <location>
        <begin position="138"/>
        <end position="142"/>
    </location>
    <ligand>
        <name>substrate</name>
    </ligand>
</feature>
<dbReference type="PROSITE" id="PS01016">
    <property type="entry name" value="GLYCOPROTEASE"/>
    <property type="match status" value="1"/>
</dbReference>
<evidence type="ECO:0000256" key="1">
    <source>
        <dbReference type="ARBA" id="ARBA00022490"/>
    </source>
</evidence>